<dbReference type="GO" id="GO:0071074">
    <property type="term" value="F:eukaryotic initiation factor eIF2 binding"/>
    <property type="evidence" value="ECO:0007669"/>
    <property type="project" value="TreeGrafter"/>
</dbReference>
<dbReference type="InParanoid" id="Q4UB66"/>
<dbReference type="STRING" id="5874.Q4UB66"/>
<feature type="compositionally biased region" description="Polar residues" evidence="6">
    <location>
        <begin position="157"/>
        <end position="170"/>
    </location>
</feature>
<evidence type="ECO:0000313" key="9">
    <source>
        <dbReference type="Proteomes" id="UP000001950"/>
    </source>
</evidence>
<dbReference type="FunFam" id="3.30.30.170:FF:000002">
    <property type="entry name" value="Eukaryotic translation initiation factor 5"/>
    <property type="match status" value="1"/>
</dbReference>
<dbReference type="Gene3D" id="1.25.40.180">
    <property type="match status" value="1"/>
</dbReference>
<dbReference type="InterPro" id="IPR003307">
    <property type="entry name" value="W2_domain"/>
</dbReference>
<dbReference type="PROSITE" id="PS51363">
    <property type="entry name" value="W2"/>
    <property type="match status" value="1"/>
</dbReference>
<dbReference type="InterPro" id="IPR045196">
    <property type="entry name" value="IF2/IF5"/>
</dbReference>
<dbReference type="SUPFAM" id="SSF75689">
    <property type="entry name" value="Zinc-binding domain of translation initiation factor 2 beta"/>
    <property type="match status" value="1"/>
</dbReference>
<feature type="compositionally biased region" description="Basic and acidic residues" evidence="6">
    <location>
        <begin position="181"/>
        <end position="204"/>
    </location>
</feature>
<dbReference type="SUPFAM" id="SSF100966">
    <property type="entry name" value="Translation initiation factor 2 beta, aIF2beta, N-terminal domain"/>
    <property type="match status" value="1"/>
</dbReference>
<dbReference type="GO" id="GO:0001732">
    <property type="term" value="P:formation of cytoplasmic translation initiation complex"/>
    <property type="evidence" value="ECO:0007669"/>
    <property type="project" value="TreeGrafter"/>
</dbReference>
<protein>
    <submittedName>
        <fullName evidence="8">Eukaryotic translation initiation factor 5, putative</fullName>
    </submittedName>
</protein>
<gene>
    <name evidence="8" type="ORF">TA17905</name>
</gene>
<dbReference type="VEuPathDB" id="PiroplasmaDB:TA17905"/>
<keyword evidence="2 8" id="KW-0396">Initiation factor</keyword>
<keyword evidence="5" id="KW-0342">GTP-binding</keyword>
<dbReference type="AlphaFoldDB" id="Q4UB66"/>
<dbReference type="GO" id="GO:0005525">
    <property type="term" value="F:GTP binding"/>
    <property type="evidence" value="ECO:0007669"/>
    <property type="project" value="UniProtKB-KW"/>
</dbReference>
<comment type="similarity">
    <text evidence="1">Belongs to the eIF-2-beta/eIF-5 family.</text>
</comment>
<dbReference type="OrthoDB" id="10250831at2759"/>
<feature type="region of interest" description="Disordered" evidence="6">
    <location>
        <begin position="150"/>
        <end position="204"/>
    </location>
</feature>
<dbReference type="OMA" id="NIPRYCE"/>
<dbReference type="GO" id="GO:0005092">
    <property type="term" value="F:GDP-dissociation inhibitor activity"/>
    <property type="evidence" value="ECO:0007669"/>
    <property type="project" value="TreeGrafter"/>
</dbReference>
<evidence type="ECO:0000313" key="8">
    <source>
        <dbReference type="EMBL" id="CAI75935.1"/>
    </source>
</evidence>
<proteinExistence type="inferred from homology"/>
<dbReference type="InterPro" id="IPR002735">
    <property type="entry name" value="Transl_init_fac_IF2/IF5_dom"/>
</dbReference>
<dbReference type="InterPro" id="IPR016024">
    <property type="entry name" value="ARM-type_fold"/>
</dbReference>
<accession>Q4UB66</accession>
<dbReference type="SMART" id="SM00653">
    <property type="entry name" value="eIF2B_5"/>
    <property type="match status" value="1"/>
</dbReference>
<dbReference type="PANTHER" id="PTHR23001:SF7">
    <property type="entry name" value="EUKARYOTIC TRANSLATION INITIATION FACTOR 5"/>
    <property type="match status" value="1"/>
</dbReference>
<evidence type="ECO:0000256" key="5">
    <source>
        <dbReference type="ARBA" id="ARBA00023134"/>
    </source>
</evidence>
<name>Q4UB66_THEAN</name>
<evidence type="ECO:0000256" key="3">
    <source>
        <dbReference type="ARBA" id="ARBA00022741"/>
    </source>
</evidence>
<dbReference type="Proteomes" id="UP000001950">
    <property type="component" value="Chromosome 3"/>
</dbReference>
<feature type="domain" description="W2" evidence="7">
    <location>
        <begin position="205"/>
        <end position="366"/>
    </location>
</feature>
<organism evidence="8 9">
    <name type="scientific">Theileria annulata</name>
    <dbReference type="NCBI Taxonomy" id="5874"/>
    <lineage>
        <taxon>Eukaryota</taxon>
        <taxon>Sar</taxon>
        <taxon>Alveolata</taxon>
        <taxon>Apicomplexa</taxon>
        <taxon>Aconoidasida</taxon>
        <taxon>Piroplasmida</taxon>
        <taxon>Theileriidae</taxon>
        <taxon>Theileria</taxon>
    </lineage>
</organism>
<dbReference type="Pfam" id="PF01873">
    <property type="entry name" value="eIF-5_eIF-2B"/>
    <property type="match status" value="1"/>
</dbReference>
<evidence type="ECO:0000256" key="6">
    <source>
        <dbReference type="SAM" id="MobiDB-lite"/>
    </source>
</evidence>
<dbReference type="PANTHER" id="PTHR23001">
    <property type="entry name" value="EUKARYOTIC TRANSLATION INITIATION FACTOR"/>
    <property type="match status" value="1"/>
</dbReference>
<evidence type="ECO:0000256" key="1">
    <source>
        <dbReference type="ARBA" id="ARBA00010397"/>
    </source>
</evidence>
<dbReference type="Gene3D" id="2.20.25.350">
    <property type="match status" value="1"/>
</dbReference>
<dbReference type="RefSeq" id="XP_955411.1">
    <property type="nucleotide sequence ID" value="XM_950318.1"/>
</dbReference>
<evidence type="ECO:0000259" key="7">
    <source>
        <dbReference type="PROSITE" id="PS51363"/>
    </source>
</evidence>
<sequence>MSYVNIPRYRDDPNYRYKMPRIQSRIEGRGNGTKTNISNMGDIARALKRPPTYATKFFGCELGAMSKFEESEEKALINGAHTDTTLAGVLDKFIELYVLCQNCQLPEIELFVKRGELLCSCNACGHKGTLDMTHKAASYMIKNPVNIPKITKEGSSSKESTNGVTINTGLKSDKAKKHRDPSKSEKSEKVDKSEKTEKSDKVGKIEELSIESPELSEIVTRLRCYLEKGDRTCEDFSEELHMLQISQGFDNVSRMFIALSAIFSSDVPLTLELFKDRIQLVKAATGYSMTAKEKISALEYFIFQSNPHEITNYPYYSQLLYSHDILEGSDFIRYYNKSNRHSGNLNNIYLRAKETIAPFIEWLQED</sequence>
<dbReference type="KEGG" id="tan:TA17905"/>
<evidence type="ECO:0000256" key="2">
    <source>
        <dbReference type="ARBA" id="ARBA00022540"/>
    </source>
</evidence>
<dbReference type="Pfam" id="PF02020">
    <property type="entry name" value="W2"/>
    <property type="match status" value="1"/>
</dbReference>
<dbReference type="GO" id="GO:0003743">
    <property type="term" value="F:translation initiation factor activity"/>
    <property type="evidence" value="ECO:0007669"/>
    <property type="project" value="UniProtKB-KW"/>
</dbReference>
<evidence type="ECO:0000256" key="4">
    <source>
        <dbReference type="ARBA" id="ARBA00022917"/>
    </source>
</evidence>
<dbReference type="InterPro" id="IPR016189">
    <property type="entry name" value="Transl_init_fac_IF2/IF5_N"/>
</dbReference>
<dbReference type="GO" id="GO:0005829">
    <property type="term" value="C:cytosol"/>
    <property type="evidence" value="ECO:0007669"/>
    <property type="project" value="TreeGrafter"/>
</dbReference>
<dbReference type="FunCoup" id="Q4UB66">
    <property type="interactions" value="22"/>
</dbReference>
<dbReference type="eggNOG" id="KOG2767">
    <property type="taxonomic scope" value="Eukaryota"/>
</dbReference>
<dbReference type="EMBL" id="CR940352">
    <property type="protein sequence ID" value="CAI75935.1"/>
    <property type="molecule type" value="Genomic_DNA"/>
</dbReference>
<keyword evidence="9" id="KW-1185">Reference proteome</keyword>
<dbReference type="InterPro" id="IPR016190">
    <property type="entry name" value="Transl_init_fac_IF2/IF5_Zn-bd"/>
</dbReference>
<keyword evidence="3" id="KW-0547">Nucleotide-binding</keyword>
<dbReference type="GeneID" id="3864999"/>
<reference evidence="8 9" key="1">
    <citation type="journal article" date="2005" name="Science">
        <title>Genome of the host-cell transforming parasite Theileria annulata compared with T. parva.</title>
        <authorList>
            <person name="Pain A."/>
            <person name="Renauld H."/>
            <person name="Berriman M."/>
            <person name="Murphy L."/>
            <person name="Yeats C.A."/>
            <person name="Weir W."/>
            <person name="Kerhornou A."/>
            <person name="Aslett M."/>
            <person name="Bishop R."/>
            <person name="Bouchier C."/>
            <person name="Cochet M."/>
            <person name="Coulson R.M.R."/>
            <person name="Cronin A."/>
            <person name="de Villiers E.P."/>
            <person name="Fraser A."/>
            <person name="Fosker N."/>
            <person name="Gardner M."/>
            <person name="Goble A."/>
            <person name="Griffiths-Jones S."/>
            <person name="Harris D.E."/>
            <person name="Katzer F."/>
            <person name="Larke N."/>
            <person name="Lord A."/>
            <person name="Maser P."/>
            <person name="McKellar S."/>
            <person name="Mooney P."/>
            <person name="Morton F."/>
            <person name="Nene V."/>
            <person name="O'Neil S."/>
            <person name="Price C."/>
            <person name="Quail M.A."/>
            <person name="Rabbinowitsch E."/>
            <person name="Rawlings N.D."/>
            <person name="Rutter S."/>
            <person name="Saunders D."/>
            <person name="Seeger K."/>
            <person name="Shah T."/>
            <person name="Squares R."/>
            <person name="Squares S."/>
            <person name="Tivey A."/>
            <person name="Walker A.R."/>
            <person name="Woodward J."/>
            <person name="Dobbelaere D.A.E."/>
            <person name="Langsley G."/>
            <person name="Rajandream M.A."/>
            <person name="McKeever D."/>
            <person name="Shiels B."/>
            <person name="Tait A."/>
            <person name="Barrell B.G."/>
            <person name="Hall N."/>
        </authorList>
    </citation>
    <scope>NUCLEOTIDE SEQUENCE [LARGE SCALE GENOMIC DNA]</scope>
    <source>
        <strain evidence="9">Ankara</strain>
    </source>
</reference>
<dbReference type="SUPFAM" id="SSF48371">
    <property type="entry name" value="ARM repeat"/>
    <property type="match status" value="1"/>
</dbReference>
<keyword evidence="4" id="KW-0648">Protein biosynthesis</keyword>
<dbReference type="Gene3D" id="3.30.30.170">
    <property type="match status" value="1"/>
</dbReference>